<organism evidence="2 3">
    <name type="scientific">Brevibacterium samyangense</name>
    <dbReference type="NCBI Taxonomy" id="366888"/>
    <lineage>
        <taxon>Bacteria</taxon>
        <taxon>Bacillati</taxon>
        <taxon>Actinomycetota</taxon>
        <taxon>Actinomycetes</taxon>
        <taxon>Micrococcales</taxon>
        <taxon>Brevibacteriaceae</taxon>
        <taxon>Brevibacterium</taxon>
    </lineage>
</organism>
<dbReference type="RefSeq" id="WP_344310146.1">
    <property type="nucleotide sequence ID" value="NZ_BAAANO010000025.1"/>
</dbReference>
<dbReference type="CDD" id="cd06193">
    <property type="entry name" value="siderophore_interacting"/>
    <property type="match status" value="1"/>
</dbReference>
<proteinExistence type="predicted"/>
<evidence type="ECO:0000259" key="1">
    <source>
        <dbReference type="PROSITE" id="PS51384"/>
    </source>
</evidence>
<dbReference type="Gene3D" id="3.40.50.80">
    <property type="entry name" value="Nucleotide-binding domain of ferredoxin-NADP reductase (FNR) module"/>
    <property type="match status" value="1"/>
</dbReference>
<protein>
    <submittedName>
        <fullName evidence="2">Siderophore-interacting protein</fullName>
    </submittedName>
</protein>
<reference evidence="3" key="1">
    <citation type="journal article" date="2019" name="Int. J. Syst. Evol. Microbiol.">
        <title>The Global Catalogue of Microorganisms (GCM) 10K type strain sequencing project: providing services to taxonomists for standard genome sequencing and annotation.</title>
        <authorList>
            <consortium name="The Broad Institute Genomics Platform"/>
            <consortium name="The Broad Institute Genome Sequencing Center for Infectious Disease"/>
            <person name="Wu L."/>
            <person name="Ma J."/>
        </authorList>
    </citation>
    <scope>NUCLEOTIDE SEQUENCE [LARGE SCALE GENOMIC DNA]</scope>
    <source>
        <strain evidence="3">JCM 14546</strain>
    </source>
</reference>
<dbReference type="InterPro" id="IPR007037">
    <property type="entry name" value="SIP_rossman_dom"/>
</dbReference>
<dbReference type="Gene3D" id="2.40.30.10">
    <property type="entry name" value="Translation factors"/>
    <property type="match status" value="1"/>
</dbReference>
<name>A0ABP5F491_9MICO</name>
<dbReference type="Proteomes" id="UP001500755">
    <property type="component" value="Unassembled WGS sequence"/>
</dbReference>
<dbReference type="InterPro" id="IPR017927">
    <property type="entry name" value="FAD-bd_FR_type"/>
</dbReference>
<dbReference type="InterPro" id="IPR039261">
    <property type="entry name" value="FNR_nucleotide-bd"/>
</dbReference>
<dbReference type="PANTHER" id="PTHR30157">
    <property type="entry name" value="FERRIC REDUCTASE, NADPH-DEPENDENT"/>
    <property type="match status" value="1"/>
</dbReference>
<dbReference type="Pfam" id="PF04954">
    <property type="entry name" value="SIP"/>
    <property type="match status" value="1"/>
</dbReference>
<dbReference type="InterPro" id="IPR039374">
    <property type="entry name" value="SIP_fam"/>
</dbReference>
<dbReference type="EMBL" id="BAAANO010000025">
    <property type="protein sequence ID" value="GAA2012389.1"/>
    <property type="molecule type" value="Genomic_DNA"/>
</dbReference>
<dbReference type="PANTHER" id="PTHR30157:SF0">
    <property type="entry name" value="NADPH-DEPENDENT FERRIC-CHELATE REDUCTASE"/>
    <property type="match status" value="1"/>
</dbReference>
<comment type="caution">
    <text evidence="2">The sequence shown here is derived from an EMBL/GenBank/DDBJ whole genome shotgun (WGS) entry which is preliminary data.</text>
</comment>
<evidence type="ECO:0000313" key="3">
    <source>
        <dbReference type="Proteomes" id="UP001500755"/>
    </source>
</evidence>
<gene>
    <name evidence="2" type="ORF">GCM10009755_24830</name>
</gene>
<dbReference type="Pfam" id="PF08021">
    <property type="entry name" value="FAD_binding_9"/>
    <property type="match status" value="1"/>
</dbReference>
<accession>A0ABP5F491</accession>
<sequence>MTTTANTAATAAAPVLTEDELAAAEREMTERTVRAMEVFEETEPQVTSIRVLDTEQVTPGFMRITFGPDPLAPDGGAGHPFAFGGADQWFRLFVPAGGRHDGELHLPWGPSEGWFKRLGAMPEDVRPVCRNYTVRDFRQGADTRSGAAWEFDVDFVLHRNGAGELEGIAARWSTECVPGDRAGILGQSTMYDPEGEPGTVTILTDETGLPGVESIIRSRPAGSETTVLVTMAHRDDARPLECASACHDCFFCPKNPKVHVRWLERESGESWERALDAHLATHAPDYFYAVGSQPMVLDARKRAKAVGLTNEQIRFCAYWMPARVRG</sequence>
<keyword evidence="3" id="KW-1185">Reference proteome</keyword>
<dbReference type="PROSITE" id="PS51384">
    <property type="entry name" value="FAD_FR"/>
    <property type="match status" value="1"/>
</dbReference>
<dbReference type="InterPro" id="IPR013113">
    <property type="entry name" value="SIP_FAD-bd"/>
</dbReference>
<evidence type="ECO:0000313" key="2">
    <source>
        <dbReference type="EMBL" id="GAA2012389.1"/>
    </source>
</evidence>
<feature type="domain" description="FAD-binding FR-type" evidence="1">
    <location>
        <begin position="44"/>
        <end position="194"/>
    </location>
</feature>